<evidence type="ECO:0000313" key="3">
    <source>
        <dbReference type="Proteomes" id="UP000184139"/>
    </source>
</evidence>
<dbReference type="Proteomes" id="UP000184139">
    <property type="component" value="Unassembled WGS sequence"/>
</dbReference>
<dbReference type="Pfam" id="PF11172">
    <property type="entry name" value="DUF2959"/>
    <property type="match status" value="1"/>
</dbReference>
<evidence type="ECO:0008006" key="4">
    <source>
        <dbReference type="Google" id="ProtNLM"/>
    </source>
</evidence>
<evidence type="ECO:0000256" key="1">
    <source>
        <dbReference type="SAM" id="Coils"/>
    </source>
</evidence>
<feature type="coiled-coil region" evidence="1">
    <location>
        <begin position="39"/>
        <end position="66"/>
    </location>
</feature>
<dbReference type="RefSeq" id="WP_073378550.1">
    <property type="nucleotide sequence ID" value="NZ_FQXS01000030.1"/>
</dbReference>
<dbReference type="EMBL" id="FQXS01000030">
    <property type="protein sequence ID" value="SHI08530.1"/>
    <property type="molecule type" value="Genomic_DNA"/>
</dbReference>
<keyword evidence="3" id="KW-1185">Reference proteome</keyword>
<dbReference type="InterPro" id="IPR021342">
    <property type="entry name" value="DUF2959"/>
</dbReference>
<keyword evidence="1" id="KW-0175">Coiled coil</keyword>
<protein>
    <recommendedName>
        <fullName evidence="4">DUF2959 domain-containing protein</fullName>
    </recommendedName>
</protein>
<feature type="coiled-coil region" evidence="1">
    <location>
        <begin position="130"/>
        <end position="157"/>
    </location>
</feature>
<gene>
    <name evidence="2" type="ORF">SAMN02745124_03760</name>
</gene>
<organism evidence="2 3">
    <name type="scientific">Desulfofustis glycolicus DSM 9705</name>
    <dbReference type="NCBI Taxonomy" id="1121409"/>
    <lineage>
        <taxon>Bacteria</taxon>
        <taxon>Pseudomonadati</taxon>
        <taxon>Thermodesulfobacteriota</taxon>
        <taxon>Desulfobulbia</taxon>
        <taxon>Desulfobulbales</taxon>
        <taxon>Desulfocapsaceae</taxon>
        <taxon>Desulfofustis</taxon>
    </lineage>
</organism>
<sequence>MLSPSRLSVYIVGLAAFLLAAGCSSTYYRAMEKVGIHKRDIMVDRVEDARNAQEDAQQQFKDALEQFGSVVALKETDLKKSYDRLNGEYEASRSAADTVSSRIDRIEAVADDLFAEWQDEIALYQNRELARNSSRQLEETKVRYKEMMARMTRAERSMAPVLDIFRDNVLFLKHNLNAQAIGSLQREFTNLEAEIGVLLDRMSEAIESSNTFIAGMQAS</sequence>
<accession>A0A1M5Y8X1</accession>
<name>A0A1M5Y8X1_9BACT</name>
<dbReference type="AlphaFoldDB" id="A0A1M5Y8X1"/>
<evidence type="ECO:0000313" key="2">
    <source>
        <dbReference type="EMBL" id="SHI08530.1"/>
    </source>
</evidence>
<dbReference type="STRING" id="1121409.SAMN02745124_03760"/>
<dbReference type="PROSITE" id="PS51257">
    <property type="entry name" value="PROKAR_LIPOPROTEIN"/>
    <property type="match status" value="1"/>
</dbReference>
<proteinExistence type="predicted"/>
<reference evidence="2 3" key="1">
    <citation type="submission" date="2016-11" db="EMBL/GenBank/DDBJ databases">
        <authorList>
            <person name="Jaros S."/>
            <person name="Januszkiewicz K."/>
            <person name="Wedrychowicz H."/>
        </authorList>
    </citation>
    <scope>NUCLEOTIDE SEQUENCE [LARGE SCALE GENOMIC DNA]</scope>
    <source>
        <strain evidence="2 3">DSM 9705</strain>
    </source>
</reference>